<keyword evidence="2" id="KW-0812">Transmembrane</keyword>
<reference evidence="4 5" key="1">
    <citation type="journal article" date="2012" name="Science">
        <title>The Paleozoic origin of enzymatic lignin decomposition reconstructed from 31 fungal genomes.</title>
        <authorList>
            <person name="Floudas D."/>
            <person name="Binder M."/>
            <person name="Riley R."/>
            <person name="Barry K."/>
            <person name="Blanchette R.A."/>
            <person name="Henrissat B."/>
            <person name="Martinez A.T."/>
            <person name="Otillar R."/>
            <person name="Spatafora J.W."/>
            <person name="Yadav J.S."/>
            <person name="Aerts A."/>
            <person name="Benoit I."/>
            <person name="Boyd A."/>
            <person name="Carlson A."/>
            <person name="Copeland A."/>
            <person name="Coutinho P.M."/>
            <person name="de Vries R.P."/>
            <person name="Ferreira P."/>
            <person name="Findley K."/>
            <person name="Foster B."/>
            <person name="Gaskell J."/>
            <person name="Glotzer D."/>
            <person name="Gorecki P."/>
            <person name="Heitman J."/>
            <person name="Hesse C."/>
            <person name="Hori C."/>
            <person name="Igarashi K."/>
            <person name="Jurgens J.A."/>
            <person name="Kallen N."/>
            <person name="Kersten P."/>
            <person name="Kohler A."/>
            <person name="Kuees U."/>
            <person name="Kumar T.K.A."/>
            <person name="Kuo A."/>
            <person name="LaButti K."/>
            <person name="Larrondo L.F."/>
            <person name="Lindquist E."/>
            <person name="Ling A."/>
            <person name="Lombard V."/>
            <person name="Lucas S."/>
            <person name="Lundell T."/>
            <person name="Martin R."/>
            <person name="McLaughlin D.J."/>
            <person name="Morgenstern I."/>
            <person name="Morin E."/>
            <person name="Murat C."/>
            <person name="Nagy L.G."/>
            <person name="Nolan M."/>
            <person name="Ohm R.A."/>
            <person name="Patyshakuliyeva A."/>
            <person name="Rokas A."/>
            <person name="Ruiz-Duenas F.J."/>
            <person name="Sabat G."/>
            <person name="Salamov A."/>
            <person name="Samejima M."/>
            <person name="Schmutz J."/>
            <person name="Slot J.C."/>
            <person name="St John F."/>
            <person name="Stenlid J."/>
            <person name="Sun H."/>
            <person name="Sun S."/>
            <person name="Syed K."/>
            <person name="Tsang A."/>
            <person name="Wiebenga A."/>
            <person name="Young D."/>
            <person name="Pisabarro A."/>
            <person name="Eastwood D.C."/>
            <person name="Martin F."/>
            <person name="Cullen D."/>
            <person name="Grigoriev I.V."/>
            <person name="Hibbett D.S."/>
        </authorList>
    </citation>
    <scope>NUCLEOTIDE SEQUENCE [LARGE SCALE GENOMIC DNA]</scope>
    <source>
        <strain evidence="4 5">ATCC 11539</strain>
    </source>
</reference>
<feature type="transmembrane region" description="Helical" evidence="2">
    <location>
        <begin position="12"/>
        <end position="35"/>
    </location>
</feature>
<evidence type="ECO:0000256" key="2">
    <source>
        <dbReference type="SAM" id="Phobius"/>
    </source>
</evidence>
<dbReference type="STRING" id="670483.S7RQQ0"/>
<feature type="domain" description="DUF7330" evidence="3">
    <location>
        <begin position="245"/>
        <end position="375"/>
    </location>
</feature>
<dbReference type="InterPro" id="IPR055754">
    <property type="entry name" value="DUF7330"/>
</dbReference>
<protein>
    <recommendedName>
        <fullName evidence="3">DUF7330 domain-containing protein</fullName>
    </recommendedName>
</protein>
<dbReference type="Proteomes" id="UP000030669">
    <property type="component" value="Unassembled WGS sequence"/>
</dbReference>
<dbReference type="GeneID" id="19307416"/>
<accession>S7RQQ0</accession>
<evidence type="ECO:0000259" key="3">
    <source>
        <dbReference type="Pfam" id="PF24016"/>
    </source>
</evidence>
<dbReference type="OrthoDB" id="5570013at2759"/>
<dbReference type="AlphaFoldDB" id="S7RQQ0"/>
<dbReference type="Pfam" id="PF24016">
    <property type="entry name" value="DUF7330"/>
    <property type="match status" value="1"/>
</dbReference>
<proteinExistence type="predicted"/>
<dbReference type="HOGENOM" id="CLU_037980_2_0_1"/>
<evidence type="ECO:0000313" key="4">
    <source>
        <dbReference type="EMBL" id="EPQ55234.1"/>
    </source>
</evidence>
<dbReference type="KEGG" id="gtr:GLOTRDRAFT_61143"/>
<evidence type="ECO:0000313" key="5">
    <source>
        <dbReference type="Proteomes" id="UP000030669"/>
    </source>
</evidence>
<keyword evidence="2" id="KW-0472">Membrane</keyword>
<dbReference type="RefSeq" id="XP_007866386.1">
    <property type="nucleotide sequence ID" value="XM_007868195.1"/>
</dbReference>
<feature type="compositionally biased region" description="Polar residues" evidence="1">
    <location>
        <begin position="363"/>
        <end position="373"/>
    </location>
</feature>
<keyword evidence="5" id="KW-1185">Reference proteome</keyword>
<gene>
    <name evidence="4" type="ORF">GLOTRDRAFT_61143</name>
</gene>
<dbReference type="EMBL" id="KB469302">
    <property type="protein sequence ID" value="EPQ55234.1"/>
    <property type="molecule type" value="Genomic_DNA"/>
</dbReference>
<dbReference type="OMA" id="NMPLFAH"/>
<keyword evidence="2" id="KW-1133">Transmembrane helix</keyword>
<organism evidence="4 5">
    <name type="scientific">Gloeophyllum trabeum (strain ATCC 11539 / FP-39264 / Madison 617)</name>
    <name type="common">Brown rot fungus</name>
    <dbReference type="NCBI Taxonomy" id="670483"/>
    <lineage>
        <taxon>Eukaryota</taxon>
        <taxon>Fungi</taxon>
        <taxon>Dikarya</taxon>
        <taxon>Basidiomycota</taxon>
        <taxon>Agaricomycotina</taxon>
        <taxon>Agaricomycetes</taxon>
        <taxon>Gloeophyllales</taxon>
        <taxon>Gloeophyllaceae</taxon>
        <taxon>Gloeophyllum</taxon>
    </lineage>
</organism>
<feature type="region of interest" description="Disordered" evidence="1">
    <location>
        <begin position="363"/>
        <end position="393"/>
    </location>
</feature>
<evidence type="ECO:0000256" key="1">
    <source>
        <dbReference type="SAM" id="MobiDB-lite"/>
    </source>
</evidence>
<dbReference type="eggNOG" id="ENOG502SAMB">
    <property type="taxonomic scope" value="Eukaryota"/>
</dbReference>
<sequence>MQPVHPESAGRRFLKAFGIAILIWFLLGAFTSSLYDVAHQGHRHGSFPYVYQGGPSEGDGRADCSSGAQWQSSAAGWYDSASVNATGSYPRSVATSLELPLSSDLLYFVARGAQMSGNLDVLDDGKNRGVVKVDVVIYYREQSALDRTSVCKLKRGDGENGVGFFTPTIPEHGSWRDQIRFDLTVHLPVFPTDGVLHIPAFDTHLPNFSERLGDLGNTVLFESLSLRSTNAPISSKSVAAKRADIQSSNGPIQGSFRTDSHLSLVTSNARIQAQVELYNNGGADTTDLVLITTNGAVESEISAYSTSGSGSGGSFKTSAKTSNNRITLSHVEAPVDSVLDLTARTTNGAATVHLHPTFEGTFELSTSNAQPSVEVSRDEDDPKGRGRRRQVWQTTRRRGTLQGTVYWDEARKDTGSVKVTSSNAPIHVIL</sequence>
<name>S7RQQ0_GLOTA</name>